<dbReference type="PANTHER" id="PTHR24201">
    <property type="entry name" value="ANK_REP_REGION DOMAIN-CONTAINING PROTEIN"/>
    <property type="match status" value="1"/>
</dbReference>
<keyword evidence="2 3" id="KW-0040">ANK repeat</keyword>
<evidence type="ECO:0000256" key="2">
    <source>
        <dbReference type="ARBA" id="ARBA00023043"/>
    </source>
</evidence>
<dbReference type="EMBL" id="CASHTH010003208">
    <property type="protein sequence ID" value="CAI8041780.1"/>
    <property type="molecule type" value="Genomic_DNA"/>
</dbReference>
<feature type="repeat" description="ANK" evidence="3">
    <location>
        <begin position="96"/>
        <end position="128"/>
    </location>
</feature>
<dbReference type="Proteomes" id="UP001174909">
    <property type="component" value="Unassembled WGS sequence"/>
</dbReference>
<evidence type="ECO:0000256" key="3">
    <source>
        <dbReference type="PROSITE-ProRule" id="PRU00023"/>
    </source>
</evidence>
<comment type="caution">
    <text evidence="4">The sequence shown here is derived from an EMBL/GenBank/DDBJ whole genome shotgun (WGS) entry which is preliminary data.</text>
</comment>
<reference evidence="4" key="1">
    <citation type="submission" date="2023-03" db="EMBL/GenBank/DDBJ databases">
        <authorList>
            <person name="Steffen K."/>
            <person name="Cardenas P."/>
        </authorList>
    </citation>
    <scope>NUCLEOTIDE SEQUENCE</scope>
</reference>
<keyword evidence="1" id="KW-0677">Repeat</keyword>
<dbReference type="Gene3D" id="1.25.40.20">
    <property type="entry name" value="Ankyrin repeat-containing domain"/>
    <property type="match status" value="1"/>
</dbReference>
<accession>A0AA35T4U9</accession>
<name>A0AA35T4U9_GEOBA</name>
<proteinExistence type="predicted"/>
<feature type="repeat" description="ANK" evidence="3">
    <location>
        <begin position="63"/>
        <end position="95"/>
    </location>
</feature>
<keyword evidence="5" id="KW-1185">Reference proteome</keyword>
<dbReference type="PROSITE" id="PS50088">
    <property type="entry name" value="ANK_REPEAT"/>
    <property type="match status" value="3"/>
</dbReference>
<dbReference type="SMART" id="SM00248">
    <property type="entry name" value="ANK"/>
    <property type="match status" value="5"/>
</dbReference>
<dbReference type="InterPro" id="IPR002110">
    <property type="entry name" value="Ankyrin_rpt"/>
</dbReference>
<protein>
    <submittedName>
        <fullName evidence="4">Ankyrin homolog</fullName>
    </submittedName>
</protein>
<dbReference type="AlphaFoldDB" id="A0AA35T4U9"/>
<evidence type="ECO:0000256" key="1">
    <source>
        <dbReference type="ARBA" id="ARBA00022737"/>
    </source>
</evidence>
<dbReference type="PROSITE" id="PS50297">
    <property type="entry name" value="ANK_REP_REGION"/>
    <property type="match status" value="2"/>
</dbReference>
<dbReference type="InterPro" id="IPR036770">
    <property type="entry name" value="Ankyrin_rpt-contain_sf"/>
</dbReference>
<dbReference type="InterPro" id="IPR050776">
    <property type="entry name" value="Ank_Repeat/CDKN_Inhibitor"/>
</dbReference>
<organism evidence="4 5">
    <name type="scientific">Geodia barretti</name>
    <name type="common">Barrett's horny sponge</name>
    <dbReference type="NCBI Taxonomy" id="519541"/>
    <lineage>
        <taxon>Eukaryota</taxon>
        <taxon>Metazoa</taxon>
        <taxon>Porifera</taxon>
        <taxon>Demospongiae</taxon>
        <taxon>Heteroscleromorpha</taxon>
        <taxon>Tetractinellida</taxon>
        <taxon>Astrophorina</taxon>
        <taxon>Geodiidae</taxon>
        <taxon>Geodia</taxon>
    </lineage>
</organism>
<dbReference type="Pfam" id="PF12796">
    <property type="entry name" value="Ank_2"/>
    <property type="match status" value="2"/>
</dbReference>
<dbReference type="SUPFAM" id="SSF48403">
    <property type="entry name" value="Ankyrin repeat"/>
    <property type="match status" value="1"/>
</dbReference>
<sequence length="229" mass="24745">MRAVSSGDRDKVESLLRDGADLNPSPSVFKTTPLIVACGTKGSYKIACLLLEEGADPNLGNDEGWTPLMGAAKSGHYRTVGVLLEGGAHPDIHTPKGWTALMEAVDKGHGDIALRIIEAGATPHIQHKVNKTNALLLATEHDKLDRVVHALLDRMDSSSHLDLQNSEGDTALLIAFKKNKVQLVKRLLSMGANPNISNKNGENPCYYCSGRRQKRNFGSLAKLCQTNSK</sequence>
<gene>
    <name evidence="4" type="ORF">GBAR_LOCUS23180</name>
</gene>
<feature type="repeat" description="ANK" evidence="3">
    <location>
        <begin position="167"/>
        <end position="199"/>
    </location>
</feature>
<evidence type="ECO:0000313" key="5">
    <source>
        <dbReference type="Proteomes" id="UP001174909"/>
    </source>
</evidence>
<evidence type="ECO:0000313" key="4">
    <source>
        <dbReference type="EMBL" id="CAI8041780.1"/>
    </source>
</evidence>